<keyword evidence="1" id="KW-0812">Transmembrane</keyword>
<accession>A0A0A9GJA1</accession>
<feature type="transmembrane region" description="Helical" evidence="1">
    <location>
        <begin position="20"/>
        <end position="43"/>
    </location>
</feature>
<dbReference type="EMBL" id="GBRH01172706">
    <property type="protein sequence ID" value="JAE25190.1"/>
    <property type="molecule type" value="Transcribed_RNA"/>
</dbReference>
<keyword evidence="1" id="KW-0472">Membrane</keyword>
<protein>
    <submittedName>
        <fullName evidence="2">Uncharacterized protein</fullName>
    </submittedName>
</protein>
<organism evidence="2">
    <name type="scientific">Arundo donax</name>
    <name type="common">Giant reed</name>
    <name type="synonym">Donax arundinaceus</name>
    <dbReference type="NCBI Taxonomy" id="35708"/>
    <lineage>
        <taxon>Eukaryota</taxon>
        <taxon>Viridiplantae</taxon>
        <taxon>Streptophyta</taxon>
        <taxon>Embryophyta</taxon>
        <taxon>Tracheophyta</taxon>
        <taxon>Spermatophyta</taxon>
        <taxon>Magnoliopsida</taxon>
        <taxon>Liliopsida</taxon>
        <taxon>Poales</taxon>
        <taxon>Poaceae</taxon>
        <taxon>PACMAD clade</taxon>
        <taxon>Arundinoideae</taxon>
        <taxon>Arundineae</taxon>
        <taxon>Arundo</taxon>
    </lineage>
</organism>
<sequence>MANMNQCNIGYSNYVPYYIIFPHIYNLKILSLYFYNILALVVFDGN</sequence>
<reference evidence="2" key="1">
    <citation type="submission" date="2014-09" db="EMBL/GenBank/DDBJ databases">
        <authorList>
            <person name="Magalhaes I.L.F."/>
            <person name="Oliveira U."/>
            <person name="Santos F.R."/>
            <person name="Vidigal T.H.D.A."/>
            <person name="Brescovit A.D."/>
            <person name="Santos A.J."/>
        </authorList>
    </citation>
    <scope>NUCLEOTIDE SEQUENCE</scope>
    <source>
        <tissue evidence="2">Shoot tissue taken approximately 20 cm above the soil surface</tissue>
    </source>
</reference>
<name>A0A0A9GJA1_ARUDO</name>
<keyword evidence="1" id="KW-1133">Transmembrane helix</keyword>
<dbReference type="AlphaFoldDB" id="A0A0A9GJA1"/>
<proteinExistence type="predicted"/>
<reference evidence="2" key="2">
    <citation type="journal article" date="2015" name="Data Brief">
        <title>Shoot transcriptome of the giant reed, Arundo donax.</title>
        <authorList>
            <person name="Barrero R.A."/>
            <person name="Guerrero F.D."/>
            <person name="Moolhuijzen P."/>
            <person name="Goolsby J.A."/>
            <person name="Tidwell J."/>
            <person name="Bellgard S.E."/>
            <person name="Bellgard M.I."/>
        </authorList>
    </citation>
    <scope>NUCLEOTIDE SEQUENCE</scope>
    <source>
        <tissue evidence="2">Shoot tissue taken approximately 20 cm above the soil surface</tissue>
    </source>
</reference>
<evidence type="ECO:0000256" key="1">
    <source>
        <dbReference type="SAM" id="Phobius"/>
    </source>
</evidence>
<evidence type="ECO:0000313" key="2">
    <source>
        <dbReference type="EMBL" id="JAE25190.1"/>
    </source>
</evidence>